<dbReference type="Proteomes" id="UP000730618">
    <property type="component" value="Unassembled WGS sequence"/>
</dbReference>
<feature type="region of interest" description="Disordered" evidence="1">
    <location>
        <begin position="1"/>
        <end position="27"/>
    </location>
</feature>
<evidence type="ECO:0000256" key="1">
    <source>
        <dbReference type="SAM" id="MobiDB-lite"/>
    </source>
</evidence>
<dbReference type="EMBL" id="CAJVCE010000016">
    <property type="protein sequence ID" value="CAG7651514.1"/>
    <property type="molecule type" value="Genomic_DNA"/>
</dbReference>
<proteinExistence type="predicted"/>
<evidence type="ECO:0000313" key="3">
    <source>
        <dbReference type="Proteomes" id="UP000730618"/>
    </source>
</evidence>
<gene>
    <name evidence="2" type="ORF">PAECIP111802_04983</name>
</gene>
<reference evidence="2 3" key="1">
    <citation type="submission" date="2021-06" db="EMBL/GenBank/DDBJ databases">
        <authorList>
            <person name="Criscuolo A."/>
        </authorList>
    </citation>
    <scope>NUCLEOTIDE SEQUENCE [LARGE SCALE GENOMIC DNA]</scope>
    <source>
        <strain evidence="3">CIP 111802</strain>
    </source>
</reference>
<comment type="caution">
    <text evidence="2">The sequence shown here is derived from an EMBL/GenBank/DDBJ whole genome shotgun (WGS) entry which is preliminary data.</text>
</comment>
<dbReference type="RefSeq" id="WP_218101233.1">
    <property type="nucleotide sequence ID" value="NZ_CAJVCE010000016.1"/>
</dbReference>
<accession>A0ABN7TQK3</accession>
<keyword evidence="3" id="KW-1185">Reference proteome</keyword>
<organism evidence="2 3">
    <name type="scientific">Paenibacillus allorhizosphaerae</name>
    <dbReference type="NCBI Taxonomy" id="2849866"/>
    <lineage>
        <taxon>Bacteria</taxon>
        <taxon>Bacillati</taxon>
        <taxon>Bacillota</taxon>
        <taxon>Bacilli</taxon>
        <taxon>Bacillales</taxon>
        <taxon>Paenibacillaceae</taxon>
        <taxon>Paenibacillus</taxon>
    </lineage>
</organism>
<protein>
    <submittedName>
        <fullName evidence="2">Uncharacterized protein</fullName>
    </submittedName>
</protein>
<sequence length="168" mass="19244">MGVVVNFSDRRSKHQPAPGPTSEPAWSKYNDKSEVETFHEYVMSTEAWLNDGYWDTLYEGYPMLPPSLAPIKDAVWYVGGDHKHFGVWLLNQSNKPVTKVDGHFGWNPLVRKSVAPPFEPVNISDTAQRKRIAWIVDENGYGQYGMIMENGYVWVPAPRPQHWVDPIE</sequence>
<name>A0ABN7TQK3_9BACL</name>
<evidence type="ECO:0000313" key="2">
    <source>
        <dbReference type="EMBL" id="CAG7651514.1"/>
    </source>
</evidence>